<dbReference type="PANTHER" id="PTHR28535:SF1">
    <property type="entry name" value="PROTEIN ZGRF1"/>
    <property type="match status" value="1"/>
</dbReference>
<dbReference type="GeneID" id="11514625"/>
<dbReference type="VEuPathDB" id="FungiDB:MYCTH_2310943"/>
<sequence>MPSMTSSRPAPAGSLDSGNGGRSAAVLEFICLFTHDLRKKQKRWEDGRLRYHTFNKRVMVYDDRGNFVGDLHWTREEEFGEGEEVQLEHGTAIIQVMDCVGRKEQDLSELLDKRAKEKEQRQARLLGCPPLAGPSPTTPVAGPRAQAHFQTRHRPLNHLLGTPTGHYGRAVVPAESPFELRQKADGNANDSPDSRPSKRSRRDITPPSKKGYAQNLFGATLSLSAVPLSSAPLRRSANSTYREQDTSTPQQQPGEDAKQGVNDETRHNGQLASGVRGPSSTTSVNSSSPKKAVAAPSVRTGEEAGGREDRISLQSSSKSLLWSHGGKAVPRPQSGGCESTEGIGRPTTSIGKSGLLTVAARRSEDQSRVQSEEMAQRILEFSKGTCHGESSTNAQASVPGSSRSQAIVLDEATSIESNPRQRFGEPRREVNEIAVPRHDSLGEAPKSSKSDGLPRTAVETQTAEPRPTGEDFEDAQRPPMEERTELRLKRRQKRGLLLLSEQRNRTKQPRSQGAPADESNPAGRDIERPVHSVAVEPSLGAACQTADATLSAQQGGSGPSSPAVSENSSEELDPLPPQPSPHQDSRRGSKVGNNADPSMLQVGTTTSTEPTERPVHPAGASKPDNDTGAEESDTEELPRSYRDRRMRLRAKASARAPDEPDDSGGLDEEALSEAQTEIPTLRPSRRTRKTECMDDQGSGRPRKKARKVDSEDSAKELPGAQVKPRLAKLSRKSVKSREIFGLVPSSSPPAILANAARAVVTEDRGGPSPVSGRPQPSIPKLAINSHEAAPPAVQQSDSDPHNRANGRLDETTRKDQATATAVLQSGHMTRRSVARPTPNDSAVGSGNDKEMVARASTSSGPQGITAPEKAVAQATSRPQGDTGERTPAAPATDSEVLQPRSNNEQPRLPEQPQAPMNNPADVGPNSRETKMNAMPRPDGPAAGSARPRIANPATRGRKAALESDAAGQVPRSILPPERAPALLEGTRGLHVRPEPAAAARESERPKRQMRYPGFTSAKGGGPWSREAHDLLESARPE</sequence>
<dbReference type="eggNOG" id="ENOG502SEDR">
    <property type="taxonomic scope" value="Eukaryota"/>
</dbReference>
<dbReference type="Proteomes" id="UP000007322">
    <property type="component" value="Chromosome 6"/>
</dbReference>
<feature type="compositionally biased region" description="Basic and acidic residues" evidence="1">
    <location>
        <begin position="300"/>
        <end position="311"/>
    </location>
</feature>
<feature type="compositionally biased region" description="Polar residues" evidence="1">
    <location>
        <begin position="591"/>
        <end position="609"/>
    </location>
</feature>
<organism evidence="3 4">
    <name type="scientific">Thermothelomyces thermophilus (strain ATCC 42464 / BCRC 31852 / DSM 1799)</name>
    <name type="common">Sporotrichum thermophile</name>
    <dbReference type="NCBI Taxonomy" id="573729"/>
    <lineage>
        <taxon>Eukaryota</taxon>
        <taxon>Fungi</taxon>
        <taxon>Dikarya</taxon>
        <taxon>Ascomycota</taxon>
        <taxon>Pezizomycotina</taxon>
        <taxon>Sordariomycetes</taxon>
        <taxon>Sordariomycetidae</taxon>
        <taxon>Sordariales</taxon>
        <taxon>Chaetomiaceae</taxon>
        <taxon>Thermothelomyces</taxon>
    </lineage>
</organism>
<dbReference type="AlphaFoldDB" id="G2QMA7"/>
<feature type="compositionally biased region" description="Polar residues" evidence="1">
    <location>
        <begin position="388"/>
        <end position="405"/>
    </location>
</feature>
<dbReference type="KEGG" id="mtm:MYCTH_2310943"/>
<accession>G2QMA7</accession>
<feature type="compositionally biased region" description="Basic residues" evidence="1">
    <location>
        <begin position="725"/>
        <end position="734"/>
    </location>
</feature>
<protein>
    <recommendedName>
        <fullName evidence="2">5'-3' DNA helicase ZGRF1-like N-terminal domain-containing protein</fullName>
    </recommendedName>
</protein>
<dbReference type="STRING" id="573729.G2QMA7"/>
<feature type="compositionally biased region" description="Basic and acidic residues" evidence="1">
    <location>
        <begin position="255"/>
        <end position="267"/>
    </location>
</feature>
<dbReference type="InParanoid" id="G2QMA7"/>
<feature type="compositionally biased region" description="Basic and acidic residues" evidence="1">
    <location>
        <begin position="474"/>
        <end position="487"/>
    </location>
</feature>
<dbReference type="OMA" id="PVFCRAN"/>
<dbReference type="InterPro" id="IPR052800">
    <property type="entry name" value="DNA_Repair_Helicase_ZGRF1"/>
</dbReference>
<feature type="compositionally biased region" description="Basic and acidic residues" evidence="1">
    <location>
        <begin position="798"/>
        <end position="816"/>
    </location>
</feature>
<dbReference type="GO" id="GO:0006302">
    <property type="term" value="P:double-strand break repair"/>
    <property type="evidence" value="ECO:0007669"/>
    <property type="project" value="TreeGrafter"/>
</dbReference>
<evidence type="ECO:0000313" key="3">
    <source>
        <dbReference type="EMBL" id="AEO61087.1"/>
    </source>
</evidence>
<feature type="region of interest" description="Disordered" evidence="1">
    <location>
        <begin position="234"/>
        <end position="737"/>
    </location>
</feature>
<dbReference type="InterPro" id="IPR018838">
    <property type="entry name" value="ZGRF1-like_N"/>
</dbReference>
<evidence type="ECO:0000259" key="2">
    <source>
        <dbReference type="Pfam" id="PF10382"/>
    </source>
</evidence>
<feature type="region of interest" description="Disordered" evidence="1">
    <location>
        <begin position="761"/>
        <end position="1037"/>
    </location>
</feature>
<dbReference type="EMBL" id="CP003007">
    <property type="protein sequence ID" value="AEO61087.1"/>
    <property type="molecule type" value="Genomic_DNA"/>
</dbReference>
<feature type="compositionally biased region" description="Basic and acidic residues" evidence="1">
    <location>
        <begin position="1025"/>
        <end position="1037"/>
    </location>
</feature>
<feature type="domain" description="5'-3' DNA helicase ZGRF1-like N-terminal" evidence="2">
    <location>
        <begin position="26"/>
        <end position="107"/>
    </location>
</feature>
<dbReference type="PANTHER" id="PTHR28535">
    <property type="entry name" value="ZINC FINGER GRF-TYPE CONTAINING 1"/>
    <property type="match status" value="1"/>
</dbReference>
<dbReference type="Pfam" id="PF10382">
    <property type="entry name" value="ZGRF1-like_N"/>
    <property type="match status" value="1"/>
</dbReference>
<dbReference type="GO" id="GO:0035861">
    <property type="term" value="C:site of double-strand break"/>
    <property type="evidence" value="ECO:0007669"/>
    <property type="project" value="TreeGrafter"/>
</dbReference>
<dbReference type="GO" id="GO:0005634">
    <property type="term" value="C:nucleus"/>
    <property type="evidence" value="ECO:0007669"/>
    <property type="project" value="TreeGrafter"/>
</dbReference>
<feature type="compositionally biased region" description="Low complexity" evidence="1">
    <location>
        <begin position="279"/>
        <end position="298"/>
    </location>
</feature>
<feature type="compositionally biased region" description="Low complexity" evidence="1">
    <location>
        <begin position="551"/>
        <end position="563"/>
    </location>
</feature>
<keyword evidence="4" id="KW-1185">Reference proteome</keyword>
<feature type="region of interest" description="Disordered" evidence="1">
    <location>
        <begin position="126"/>
        <end position="147"/>
    </location>
</feature>
<feature type="compositionally biased region" description="Acidic residues" evidence="1">
    <location>
        <begin position="659"/>
        <end position="671"/>
    </location>
</feature>
<feature type="compositionally biased region" description="Basic and acidic residues" evidence="1">
    <location>
        <begin position="361"/>
        <end position="375"/>
    </location>
</feature>
<reference evidence="3 4" key="1">
    <citation type="journal article" date="2011" name="Nat. Biotechnol.">
        <title>Comparative genomic analysis of the thermophilic biomass-degrading fungi Myceliophthora thermophila and Thielavia terrestris.</title>
        <authorList>
            <person name="Berka R.M."/>
            <person name="Grigoriev I.V."/>
            <person name="Otillar R."/>
            <person name="Salamov A."/>
            <person name="Grimwood J."/>
            <person name="Reid I."/>
            <person name="Ishmael N."/>
            <person name="John T."/>
            <person name="Darmond C."/>
            <person name="Moisan M.-C."/>
            <person name="Henrissat B."/>
            <person name="Coutinho P.M."/>
            <person name="Lombard V."/>
            <person name="Natvig D.O."/>
            <person name="Lindquist E."/>
            <person name="Schmutz J."/>
            <person name="Lucas S."/>
            <person name="Harris P."/>
            <person name="Powlowski J."/>
            <person name="Bellemare A."/>
            <person name="Taylor D."/>
            <person name="Butler G."/>
            <person name="de Vries R.P."/>
            <person name="Allijn I.E."/>
            <person name="van den Brink J."/>
            <person name="Ushinsky S."/>
            <person name="Storms R."/>
            <person name="Powell A.J."/>
            <person name="Paulsen I.T."/>
            <person name="Elbourne L.D.H."/>
            <person name="Baker S.E."/>
            <person name="Magnuson J."/>
            <person name="LaBoissiere S."/>
            <person name="Clutterbuck A.J."/>
            <person name="Martinez D."/>
            <person name="Wogulis M."/>
            <person name="de Leon A.L."/>
            <person name="Rey M.W."/>
            <person name="Tsang A."/>
        </authorList>
    </citation>
    <scope>NUCLEOTIDE SEQUENCE [LARGE SCALE GENOMIC DNA]</scope>
    <source>
        <strain evidence="4">ATCC 42464 / BCRC 31852 / DSM 1799</strain>
    </source>
</reference>
<gene>
    <name evidence="3" type="ORF">MYCTH_2310943</name>
</gene>
<evidence type="ECO:0000313" key="4">
    <source>
        <dbReference type="Proteomes" id="UP000007322"/>
    </source>
</evidence>
<feature type="compositionally biased region" description="Low complexity" evidence="1">
    <location>
        <begin position="312"/>
        <end position="323"/>
    </location>
</feature>
<dbReference type="OrthoDB" id="6513042at2759"/>
<dbReference type="RefSeq" id="XP_003666332.1">
    <property type="nucleotide sequence ID" value="XM_003666284.1"/>
</dbReference>
<proteinExistence type="predicted"/>
<feature type="compositionally biased region" description="Polar residues" evidence="1">
    <location>
        <begin position="236"/>
        <end position="253"/>
    </location>
</feature>
<feature type="compositionally biased region" description="Basic and acidic residues" evidence="1">
    <location>
        <begin position="422"/>
        <end position="449"/>
    </location>
</feature>
<evidence type="ECO:0000256" key="1">
    <source>
        <dbReference type="SAM" id="MobiDB-lite"/>
    </source>
</evidence>
<feature type="compositionally biased region" description="Polar residues" evidence="1">
    <location>
        <begin position="817"/>
        <end position="827"/>
    </location>
</feature>
<feature type="region of interest" description="Disordered" evidence="1">
    <location>
        <begin position="1"/>
        <end position="20"/>
    </location>
</feature>
<name>G2QMA7_THET4</name>
<dbReference type="HOGENOM" id="CLU_006584_0_0_1"/>
<feature type="region of interest" description="Disordered" evidence="1">
    <location>
        <begin position="180"/>
        <end position="212"/>
    </location>
</feature>